<evidence type="ECO:0000313" key="1">
    <source>
        <dbReference type="EMBL" id="KAK3757960.1"/>
    </source>
</evidence>
<dbReference type="EMBL" id="JAWDGP010005302">
    <property type="protein sequence ID" value="KAK3757960.1"/>
    <property type="molecule type" value="Genomic_DNA"/>
</dbReference>
<comment type="caution">
    <text evidence="1">The sequence shown here is derived from an EMBL/GenBank/DDBJ whole genome shotgun (WGS) entry which is preliminary data.</text>
</comment>
<accession>A0AAE0YW16</accession>
<organism evidence="1 2">
    <name type="scientific">Elysia crispata</name>
    <name type="common">lettuce slug</name>
    <dbReference type="NCBI Taxonomy" id="231223"/>
    <lineage>
        <taxon>Eukaryota</taxon>
        <taxon>Metazoa</taxon>
        <taxon>Spiralia</taxon>
        <taxon>Lophotrochozoa</taxon>
        <taxon>Mollusca</taxon>
        <taxon>Gastropoda</taxon>
        <taxon>Heterobranchia</taxon>
        <taxon>Euthyneura</taxon>
        <taxon>Panpulmonata</taxon>
        <taxon>Sacoglossa</taxon>
        <taxon>Placobranchoidea</taxon>
        <taxon>Plakobranchidae</taxon>
        <taxon>Elysia</taxon>
    </lineage>
</organism>
<dbReference type="AlphaFoldDB" id="A0AAE0YW16"/>
<protein>
    <submittedName>
        <fullName evidence="1">Uncharacterized protein</fullName>
    </submittedName>
</protein>
<name>A0AAE0YW16_9GAST</name>
<dbReference type="Proteomes" id="UP001283361">
    <property type="component" value="Unassembled WGS sequence"/>
</dbReference>
<proteinExistence type="predicted"/>
<gene>
    <name evidence="1" type="ORF">RRG08_058274</name>
</gene>
<evidence type="ECO:0000313" key="2">
    <source>
        <dbReference type="Proteomes" id="UP001283361"/>
    </source>
</evidence>
<reference evidence="1" key="1">
    <citation type="journal article" date="2023" name="G3 (Bethesda)">
        <title>A reference genome for the long-term kleptoplast-retaining sea slug Elysia crispata morphotype clarki.</title>
        <authorList>
            <person name="Eastman K.E."/>
            <person name="Pendleton A.L."/>
            <person name="Shaikh M.A."/>
            <person name="Suttiyut T."/>
            <person name="Ogas R."/>
            <person name="Tomko P."/>
            <person name="Gavelis G."/>
            <person name="Widhalm J.R."/>
            <person name="Wisecaver J.H."/>
        </authorList>
    </citation>
    <scope>NUCLEOTIDE SEQUENCE</scope>
    <source>
        <strain evidence="1">ECLA1</strain>
    </source>
</reference>
<sequence>MTIRPSGSQQQEYLNVTMEYVSSTGSLDLALWGRASRHFLATETYLPTRLLTLLGQAGGSDARSGSHVRLW</sequence>
<keyword evidence="2" id="KW-1185">Reference proteome</keyword>